<dbReference type="Pfam" id="PF00072">
    <property type="entry name" value="Response_reg"/>
    <property type="match status" value="1"/>
</dbReference>
<sequence>MLDTTTDSLPTDAPLADLGPLAWVFDELRKSLDGANKAVRRFVRESEQSRHNDLEAVDPGSLRLARQQLHQAVGALEMVGLVSPAQVLRGMEAAVQRFVQRPQTCTEAAAAKVERAGFALMEYLQAVLNNKPMQPMALFPQYRDVQELAAAERVHPADLWPFERQANNMVPPEGAKALLPDPQLRSMFDRLVLLVVKTHSHAAAQQLARLSAGLSAGAAVPRVRTFWRVAAGYFEALAHDLLPSDVYVKRAASRILLQFAGLAQAGKPAEVSETLLRDLLFFCAQSLPMDGGKTPYLSAVRQAFGLTDALPVDYALASLGQFDPAVLVQARKRIGAAKESWALFSGGDANRARQVVDQFGLIGDSLLKLHPASTALAQVLVKAVDQAARGQAGVMRPELSMEVATTTLYLEAAFEDFDPSDEEFTERTQALAARLESVLGGAPAEPLDAWMEQLYRRVSDRQTMGSVVGELKVSLGEAEKSLDQFFRMPREKACLHVAVSQLAQMRGVLSVLGLDQAVLAVSRMRTAVEQILDTEVDEAMAREAGTFQHLGDNLSALSFLVDMLNYQPALAKKLFVFDEESGELRPVMGRTVNPLPSAMTDEVQAISAGVMRVVEGAQGDVNLADLSQQLDTLADQAQLAEQSGVARAAREAAQAVVNHDAQAGAQALVGLSQVAMPASAAEPAQPAQDNDDEDLLDIFLEEAREVVVNGLDAVRQLQAHPGELEQLTTLRRAFHTLKGSSRMVGLTEYGEAAWAMEQLFNAVLAEQRPAAAGLLTLAKDAMEAFDRWVDAIEARAADEWKAEPFIRSAQAWRDQTQYLPLAVASGVAESVTVQVEPEQEAAQTVTVVDWDQPEVVDEAPRDFAETSSADLDFSLEPEPSMKGVEVSSPMLSDIDFDSLALVSSKVQVPDAAEAAVEPVDRAEHPAADVSSMFDDISLDLDDLSALDDAAPQAVETAAGSEGAGADATGSLKAPDQVDVDVFATPEAADVTIEVIDFEDVQAEQPEPEPAEDLRNPTDLTLPEVTSEEATSDATVADEEPASPEATPEEEPVVDAPADDMPDDQTRLIGPLRIGIKLYNVYLNEADEWSRRLCTCLAEWSLERHEPVPDQAEALAHSLAGASATVGFQPLSDIARALEHALGAVALHQQGGVVATAEQSQLFVDAAEDIRRLLHQFAAGFFKEPNEDLLVALDRLLHAPVPSTEGLDTELPSRWDAELPQDAEPAIDSTVSPEDVPSAFAPPAFEATGFGDPATAIMPLVEVESQGPVQDIDDDIDALDTIDVDLFPIFADEALELLPQLGAALRQWVARPENTSARAEVLRNLHTLKGSARLAGALRLGEMAHRMETEAERLGSEVQYSAEVEPLMASFDAINARFELLRRTDPEVPDVVRHAPEQAATEALSAPESETVAQPVAPVVEPVDTANVPGLTGLDLPSAPKAVQARAGAAVRVRPELLDRLVNQAGEVMISRSRMESELVTLRGSLKDLTGNLDRLRIQLRDIELQAETQMQSRLAQARDADQSFDPLEFDRFTRVQELTRMMAESVNDVATVQRNLQRAVEATEDGLVAQGRQTRELQRDLLRTRMVEFEGISERLYRVVRQSSKETGKQVRLDIVGGHIEMDRGILDRMTAAFEHLLRNCVVHGIEAPEARLAAGKPAEGRIEIRLAHELNDVSLVFQDDGAGLDLVRLREKALSQGYVVAGTELSDEEAAQLVFMPGLTTASEVSSLAGRGVGMDVVRTDVVALGGRVETRTRPGLGTDFKLVLPLTTAVTQVVMVRAGSLTLGVPSNLVELVRRVSADELAQSYAKGTLTVAGEEVPFYWAGALLQSSVRTQEAQGRTLPVVIFRSAAQRVAMHVDEVLGNQEVVVKNLGPQLSRLPGLAGMSVLASGAVALIYNPVALATVYGPQVQEWVSNHTQQPVQAGAETPLPMDMAASAVPLVLVVDDSITVRRVTQRLLQREGYRVSLAADGLQALERLQQERPTVVLSDIEMPRMDGFDLVRNIRSDPRLAALPVIMITSRIAEKHREHARELGVDHYLGKPYAEDELLALIGHYAKAGIEA</sequence>
<evidence type="ECO:0000256" key="5">
    <source>
        <dbReference type="ARBA" id="ARBA00022679"/>
    </source>
</evidence>
<feature type="compositionally biased region" description="Acidic residues" evidence="12">
    <location>
        <begin position="1025"/>
        <end position="1059"/>
    </location>
</feature>
<evidence type="ECO:0000259" key="16">
    <source>
        <dbReference type="PROSITE" id="PS50894"/>
    </source>
</evidence>
<evidence type="ECO:0000313" key="18">
    <source>
        <dbReference type="Proteomes" id="UP000545507"/>
    </source>
</evidence>
<dbReference type="SUPFAM" id="SSF52172">
    <property type="entry name" value="CheY-like"/>
    <property type="match status" value="1"/>
</dbReference>
<feature type="region of interest" description="Disordered" evidence="12">
    <location>
        <begin position="952"/>
        <end position="971"/>
    </location>
</feature>
<reference evidence="17 18" key="1">
    <citation type="submission" date="2019-09" db="EMBL/GenBank/DDBJ databases">
        <title>Hydrogenophaga aromatica sp. nov., isolated from a para-xylene-degrading enrichment culture.</title>
        <authorList>
            <person name="Tancsics A."/>
            <person name="Banerjee S."/>
        </authorList>
    </citation>
    <scope>NUCLEOTIDE SEQUENCE [LARGE SCALE GENOMIC DNA]</scope>
    <source>
        <strain evidence="17 18">D2P1</strain>
    </source>
</reference>
<dbReference type="SUPFAM" id="SSF55874">
    <property type="entry name" value="ATPase domain of HSP90 chaperone/DNA topoisomerase II/histidine kinase"/>
    <property type="match status" value="1"/>
</dbReference>
<evidence type="ECO:0000256" key="2">
    <source>
        <dbReference type="ARBA" id="ARBA00012438"/>
    </source>
</evidence>
<dbReference type="PROSITE" id="PS50894">
    <property type="entry name" value="HPT"/>
    <property type="match status" value="3"/>
</dbReference>
<dbReference type="CDD" id="cd00088">
    <property type="entry name" value="HPT"/>
    <property type="match status" value="2"/>
</dbReference>
<feature type="domain" description="Response regulatory" evidence="14">
    <location>
        <begin position="1941"/>
        <end position="2057"/>
    </location>
</feature>
<evidence type="ECO:0000256" key="10">
    <source>
        <dbReference type="PROSITE-ProRule" id="PRU00169"/>
    </source>
</evidence>
<dbReference type="InterPro" id="IPR004105">
    <property type="entry name" value="CheA-like_dim"/>
</dbReference>
<dbReference type="PROSITE" id="PS50109">
    <property type="entry name" value="HIS_KIN"/>
    <property type="match status" value="1"/>
</dbReference>
<comment type="function">
    <text evidence="8">Involved in the transmission of sensory signals from the chemoreceptors to the flagellar motors. CheA is autophosphorylated; it can transfer its phosphate group to either CheB or CheY.</text>
</comment>
<dbReference type="SUPFAM" id="SSF47226">
    <property type="entry name" value="Histidine-containing phosphotransfer domain, HPT domain"/>
    <property type="match status" value="4"/>
</dbReference>
<evidence type="ECO:0000313" key="17">
    <source>
        <dbReference type="EMBL" id="NWF43675.1"/>
    </source>
</evidence>
<dbReference type="InterPro" id="IPR036890">
    <property type="entry name" value="HATPase_C_sf"/>
</dbReference>
<comment type="caution">
    <text evidence="17">The sequence shown here is derived from an EMBL/GenBank/DDBJ whole genome shotgun (WGS) entry which is preliminary data.</text>
</comment>
<dbReference type="Proteomes" id="UP000545507">
    <property type="component" value="Unassembled WGS sequence"/>
</dbReference>
<dbReference type="PANTHER" id="PTHR43395">
    <property type="entry name" value="SENSOR HISTIDINE KINASE CHEA"/>
    <property type="match status" value="1"/>
</dbReference>
<protein>
    <recommendedName>
        <fullName evidence="3">Chemotaxis protein CheA</fullName>
        <ecNumber evidence="2">2.7.13.3</ecNumber>
    </recommendedName>
</protein>
<evidence type="ECO:0000256" key="8">
    <source>
        <dbReference type="ARBA" id="ARBA00035100"/>
    </source>
</evidence>
<comment type="catalytic activity">
    <reaction evidence="1">
        <text>ATP + protein L-histidine = ADP + protein N-phospho-L-histidine.</text>
        <dbReference type="EC" id="2.7.13.3"/>
    </reaction>
</comment>
<organism evidence="17 18">
    <name type="scientific">Hydrogenophaga aromaticivorans</name>
    <dbReference type="NCBI Taxonomy" id="2610898"/>
    <lineage>
        <taxon>Bacteria</taxon>
        <taxon>Pseudomonadati</taxon>
        <taxon>Pseudomonadota</taxon>
        <taxon>Betaproteobacteria</taxon>
        <taxon>Burkholderiales</taxon>
        <taxon>Comamonadaceae</taxon>
        <taxon>Hydrogenophaga</taxon>
    </lineage>
</organism>
<feature type="coiled-coil region" evidence="11">
    <location>
        <begin position="1485"/>
        <end position="1512"/>
    </location>
</feature>
<dbReference type="PROSITE" id="PS50851">
    <property type="entry name" value="CHEW"/>
    <property type="match status" value="1"/>
</dbReference>
<dbReference type="GO" id="GO:0006935">
    <property type="term" value="P:chemotaxis"/>
    <property type="evidence" value="ECO:0007669"/>
    <property type="project" value="InterPro"/>
</dbReference>
<keyword evidence="18" id="KW-1185">Reference proteome</keyword>
<keyword evidence="7" id="KW-0902">Two-component regulatory system</keyword>
<dbReference type="Gene3D" id="1.20.120.160">
    <property type="entry name" value="HPT domain"/>
    <property type="match status" value="3"/>
</dbReference>
<evidence type="ECO:0000259" key="15">
    <source>
        <dbReference type="PROSITE" id="PS50851"/>
    </source>
</evidence>
<proteinExistence type="predicted"/>
<evidence type="ECO:0000256" key="6">
    <source>
        <dbReference type="ARBA" id="ARBA00022777"/>
    </source>
</evidence>
<dbReference type="SMART" id="SM01231">
    <property type="entry name" value="H-kinase_dim"/>
    <property type="match status" value="1"/>
</dbReference>
<dbReference type="InterPro" id="IPR036061">
    <property type="entry name" value="CheW-like_dom_sf"/>
</dbReference>
<dbReference type="Pfam" id="PF02518">
    <property type="entry name" value="HATPase_c"/>
    <property type="match status" value="1"/>
</dbReference>
<keyword evidence="11" id="KW-0175">Coiled coil</keyword>
<dbReference type="GO" id="GO:0000155">
    <property type="term" value="F:phosphorelay sensor kinase activity"/>
    <property type="evidence" value="ECO:0007669"/>
    <property type="project" value="InterPro"/>
</dbReference>
<dbReference type="Pfam" id="PF01627">
    <property type="entry name" value="Hpt"/>
    <property type="match status" value="3"/>
</dbReference>
<name>A0A7Y8GRR5_9BURK</name>
<dbReference type="SMART" id="SM00260">
    <property type="entry name" value="CheW"/>
    <property type="match status" value="1"/>
</dbReference>
<evidence type="ECO:0000256" key="9">
    <source>
        <dbReference type="PROSITE-ProRule" id="PRU00110"/>
    </source>
</evidence>
<feature type="domain" description="HPt" evidence="16">
    <location>
        <begin position="688"/>
        <end position="792"/>
    </location>
</feature>
<feature type="domain" description="CheW-like" evidence="15">
    <location>
        <begin position="1772"/>
        <end position="1908"/>
    </location>
</feature>
<dbReference type="InterPro" id="IPR002545">
    <property type="entry name" value="CheW-lke_dom"/>
</dbReference>
<evidence type="ECO:0000256" key="11">
    <source>
        <dbReference type="SAM" id="Coils"/>
    </source>
</evidence>
<dbReference type="PROSITE" id="PS50110">
    <property type="entry name" value="RESPONSE_REGULATORY"/>
    <property type="match status" value="1"/>
</dbReference>
<feature type="region of interest" description="Disordered" evidence="12">
    <location>
        <begin position="1002"/>
        <end position="1059"/>
    </location>
</feature>
<dbReference type="GO" id="GO:0005737">
    <property type="term" value="C:cytoplasm"/>
    <property type="evidence" value="ECO:0007669"/>
    <property type="project" value="InterPro"/>
</dbReference>
<dbReference type="EC" id="2.7.13.3" evidence="2"/>
<evidence type="ECO:0000256" key="1">
    <source>
        <dbReference type="ARBA" id="ARBA00000085"/>
    </source>
</evidence>
<dbReference type="InterPro" id="IPR036641">
    <property type="entry name" value="HPT_dom_sf"/>
</dbReference>
<dbReference type="PRINTS" id="PR00344">
    <property type="entry name" value="BCTRLSENSOR"/>
</dbReference>
<dbReference type="InterPro" id="IPR008207">
    <property type="entry name" value="Sig_transdc_His_kin_Hpt_dom"/>
</dbReference>
<keyword evidence="6" id="KW-0418">Kinase</keyword>
<evidence type="ECO:0000256" key="4">
    <source>
        <dbReference type="ARBA" id="ARBA00022553"/>
    </source>
</evidence>
<feature type="modified residue" description="4-aspartylphosphate" evidence="10">
    <location>
        <position position="1990"/>
    </location>
</feature>
<feature type="modified residue" description="Phosphohistidine" evidence="9">
    <location>
        <position position="1116"/>
    </location>
</feature>
<evidence type="ECO:0000259" key="13">
    <source>
        <dbReference type="PROSITE" id="PS50109"/>
    </source>
</evidence>
<feature type="domain" description="HPt" evidence="16">
    <location>
        <begin position="1278"/>
        <end position="1380"/>
    </location>
</feature>
<feature type="domain" description="HPt" evidence="16">
    <location>
        <begin position="1070"/>
        <end position="1176"/>
    </location>
</feature>
<dbReference type="Gene3D" id="3.30.565.10">
    <property type="entry name" value="Histidine kinase-like ATPase, C-terminal domain"/>
    <property type="match status" value="1"/>
</dbReference>
<dbReference type="SMART" id="SM00073">
    <property type="entry name" value="HPT"/>
    <property type="match status" value="3"/>
</dbReference>
<evidence type="ECO:0000256" key="3">
    <source>
        <dbReference type="ARBA" id="ARBA00021495"/>
    </source>
</evidence>
<dbReference type="EMBL" id="VYGV01000001">
    <property type="protein sequence ID" value="NWF43675.1"/>
    <property type="molecule type" value="Genomic_DNA"/>
</dbReference>
<feature type="modified residue" description="Phosphohistidine" evidence="9">
    <location>
        <position position="1325"/>
    </location>
</feature>
<dbReference type="CDD" id="cd17546">
    <property type="entry name" value="REC_hyHK_CKI1_RcsC-like"/>
    <property type="match status" value="1"/>
</dbReference>
<dbReference type="InterPro" id="IPR003594">
    <property type="entry name" value="HATPase_dom"/>
</dbReference>
<dbReference type="InterPro" id="IPR051315">
    <property type="entry name" value="Bact_Chemotaxis_CheA"/>
</dbReference>
<keyword evidence="5" id="KW-0808">Transferase</keyword>
<dbReference type="Pfam" id="PF26379">
    <property type="entry name" value="FimL_2nd"/>
    <property type="match status" value="1"/>
</dbReference>
<dbReference type="Gene3D" id="2.30.30.40">
    <property type="entry name" value="SH3 Domains"/>
    <property type="match status" value="1"/>
</dbReference>
<dbReference type="PANTHER" id="PTHR43395:SF8">
    <property type="entry name" value="HISTIDINE KINASE"/>
    <property type="match status" value="1"/>
</dbReference>
<dbReference type="RefSeq" id="WP_177131938.1">
    <property type="nucleotide sequence ID" value="NZ_VYGV01000001.1"/>
</dbReference>
<dbReference type="InterPro" id="IPR001789">
    <property type="entry name" value="Sig_transdc_resp-reg_receiver"/>
</dbReference>
<dbReference type="SUPFAM" id="SSF50341">
    <property type="entry name" value="CheW-like"/>
    <property type="match status" value="1"/>
</dbReference>
<evidence type="ECO:0000256" key="12">
    <source>
        <dbReference type="SAM" id="MobiDB-lite"/>
    </source>
</evidence>
<dbReference type="InterPro" id="IPR058661">
    <property type="entry name" value="FimL_2nd"/>
</dbReference>
<evidence type="ECO:0000259" key="14">
    <source>
        <dbReference type="PROSITE" id="PS50110"/>
    </source>
</evidence>
<evidence type="ECO:0000256" key="7">
    <source>
        <dbReference type="ARBA" id="ARBA00023012"/>
    </source>
</evidence>
<feature type="domain" description="Histidine kinase" evidence="13">
    <location>
        <begin position="1537"/>
        <end position="1770"/>
    </location>
</feature>
<dbReference type="Pfam" id="PF01584">
    <property type="entry name" value="CheW"/>
    <property type="match status" value="1"/>
</dbReference>
<dbReference type="SMART" id="SM00387">
    <property type="entry name" value="HATPase_c"/>
    <property type="match status" value="1"/>
</dbReference>
<dbReference type="FunFam" id="3.30.565.10:FF:000016">
    <property type="entry name" value="Chemotaxis protein CheA, putative"/>
    <property type="match status" value="1"/>
</dbReference>
<feature type="modified residue" description="Phosphohistidine" evidence="9">
    <location>
        <position position="735"/>
    </location>
</feature>
<dbReference type="InterPro" id="IPR004358">
    <property type="entry name" value="Sig_transdc_His_kin-like_C"/>
</dbReference>
<dbReference type="InterPro" id="IPR011006">
    <property type="entry name" value="CheY-like_superfamily"/>
</dbReference>
<dbReference type="Gene3D" id="3.40.50.2300">
    <property type="match status" value="1"/>
</dbReference>
<dbReference type="InterPro" id="IPR005467">
    <property type="entry name" value="His_kinase_dom"/>
</dbReference>
<gene>
    <name evidence="17" type="ORF">F3K02_00140</name>
</gene>
<keyword evidence="4 10" id="KW-0597">Phosphoprotein</keyword>
<accession>A0A7Y8GRR5</accession>
<dbReference type="SMART" id="SM00448">
    <property type="entry name" value="REC"/>
    <property type="match status" value="1"/>
</dbReference>